<dbReference type="GO" id="GO:0008483">
    <property type="term" value="F:transaminase activity"/>
    <property type="evidence" value="ECO:0007669"/>
    <property type="project" value="UniProtKB-KW"/>
</dbReference>
<sequence length="392" mass="44082">MIQENLFSSRIAGRAKNINASVTVGLADIVAKLKSEGRDIIGLNEGELDFSTGATIVNETIRALIDGRTRYSWLNGEPELREKICQKVFEDNRIKATPENIIVTNGSKQVIYEILQTVINPGDEVIIPVPCWATYLEAVKLAGGKAVLIENIGVDLDVEKIKQAITGNTKLIIINTPNNPTGAVYSKAALQTLCQFVKEKQIFMLSDEAYEQIVFDSEHHSLAAIDDNEYIITVQTFSKSFAMTGYRIGYMIAHPELINRVSDLHGHMTDNVCTFAQYGAIASLEMPKDFYQERLDILKQRRDRAYRYTRELFDCELPAGAFYLFPNVEKYLNDRCRDATQFCEYLLTHAGVALIPAEACLYRGHVRVSFAAPMDAIEQGFERIANVLRYTQ</sequence>
<dbReference type="GO" id="GO:0030170">
    <property type="term" value="F:pyridoxal phosphate binding"/>
    <property type="evidence" value="ECO:0007669"/>
    <property type="project" value="InterPro"/>
</dbReference>
<dbReference type="AlphaFoldDB" id="A0A2D0KR70"/>
<evidence type="ECO:0000256" key="2">
    <source>
        <dbReference type="ARBA" id="ARBA00007441"/>
    </source>
</evidence>
<dbReference type="Proteomes" id="UP000222366">
    <property type="component" value="Unassembled WGS sequence"/>
</dbReference>
<comment type="caution">
    <text evidence="7">The sequence shown here is derived from an EMBL/GenBank/DDBJ whole genome shotgun (WGS) entry which is preliminary data.</text>
</comment>
<keyword evidence="3 7" id="KW-0032">Aminotransferase</keyword>
<dbReference type="Gene3D" id="3.40.640.10">
    <property type="entry name" value="Type I PLP-dependent aspartate aminotransferase-like (Major domain)"/>
    <property type="match status" value="1"/>
</dbReference>
<dbReference type="GO" id="GO:0006520">
    <property type="term" value="P:amino acid metabolic process"/>
    <property type="evidence" value="ECO:0007669"/>
    <property type="project" value="InterPro"/>
</dbReference>
<evidence type="ECO:0000256" key="1">
    <source>
        <dbReference type="ARBA" id="ARBA00001933"/>
    </source>
</evidence>
<organism evidence="7 8">
    <name type="scientific">Xenorhabdus stockiae</name>
    <dbReference type="NCBI Taxonomy" id="351614"/>
    <lineage>
        <taxon>Bacteria</taxon>
        <taxon>Pseudomonadati</taxon>
        <taxon>Pseudomonadota</taxon>
        <taxon>Gammaproteobacteria</taxon>
        <taxon>Enterobacterales</taxon>
        <taxon>Morganellaceae</taxon>
        <taxon>Xenorhabdus</taxon>
    </lineage>
</organism>
<protein>
    <submittedName>
        <fullName evidence="7">Aspartate aminotransferase</fullName>
    </submittedName>
</protein>
<comment type="similarity">
    <text evidence="2">Belongs to the class-I pyridoxal-phosphate-dependent aminotransferase family.</text>
</comment>
<dbReference type="Pfam" id="PF00155">
    <property type="entry name" value="Aminotran_1_2"/>
    <property type="match status" value="1"/>
</dbReference>
<dbReference type="CDD" id="cd00609">
    <property type="entry name" value="AAT_like"/>
    <property type="match status" value="1"/>
</dbReference>
<evidence type="ECO:0000256" key="3">
    <source>
        <dbReference type="ARBA" id="ARBA00022576"/>
    </source>
</evidence>
<dbReference type="PANTHER" id="PTHR46383">
    <property type="entry name" value="ASPARTATE AMINOTRANSFERASE"/>
    <property type="match status" value="1"/>
</dbReference>
<evidence type="ECO:0000313" key="7">
    <source>
        <dbReference type="EMBL" id="PHM65920.1"/>
    </source>
</evidence>
<accession>A0A2D0KR70</accession>
<dbReference type="RefSeq" id="WP_099124724.1">
    <property type="nucleotide sequence ID" value="NZ_CAWNRH010000024.1"/>
</dbReference>
<dbReference type="EMBL" id="NJAJ01000012">
    <property type="protein sequence ID" value="PHM65920.1"/>
    <property type="molecule type" value="Genomic_DNA"/>
</dbReference>
<evidence type="ECO:0000256" key="5">
    <source>
        <dbReference type="ARBA" id="ARBA00022898"/>
    </source>
</evidence>
<evidence type="ECO:0000313" key="8">
    <source>
        <dbReference type="Proteomes" id="UP000222366"/>
    </source>
</evidence>
<keyword evidence="4 7" id="KW-0808">Transferase</keyword>
<evidence type="ECO:0000259" key="6">
    <source>
        <dbReference type="Pfam" id="PF00155"/>
    </source>
</evidence>
<dbReference type="SUPFAM" id="SSF53383">
    <property type="entry name" value="PLP-dependent transferases"/>
    <property type="match status" value="1"/>
</dbReference>
<dbReference type="InterPro" id="IPR004839">
    <property type="entry name" value="Aminotransferase_I/II_large"/>
</dbReference>
<feature type="domain" description="Aminotransferase class I/classII large" evidence="6">
    <location>
        <begin position="39"/>
        <end position="379"/>
    </location>
</feature>
<dbReference type="InterPro" id="IPR050596">
    <property type="entry name" value="AspAT/PAT-like"/>
</dbReference>
<evidence type="ECO:0000256" key="4">
    <source>
        <dbReference type="ARBA" id="ARBA00022679"/>
    </source>
</evidence>
<dbReference type="InterPro" id="IPR015424">
    <property type="entry name" value="PyrdxlP-dep_Trfase"/>
</dbReference>
<dbReference type="Gene3D" id="3.90.1150.10">
    <property type="entry name" value="Aspartate Aminotransferase, domain 1"/>
    <property type="match status" value="1"/>
</dbReference>
<keyword evidence="5" id="KW-0663">Pyridoxal phosphate</keyword>
<proteinExistence type="inferred from homology"/>
<dbReference type="PANTHER" id="PTHR46383:SF1">
    <property type="entry name" value="ASPARTATE AMINOTRANSFERASE"/>
    <property type="match status" value="1"/>
</dbReference>
<name>A0A2D0KR70_9GAMM</name>
<gene>
    <name evidence="7" type="ORF">Xsto_01664</name>
</gene>
<reference evidence="7 8" key="1">
    <citation type="journal article" date="2017" name="Nat. Microbiol.">
        <title>Natural product diversity associated with the nematode symbionts Photorhabdus and Xenorhabdus.</title>
        <authorList>
            <person name="Tobias N.J."/>
            <person name="Wolff H."/>
            <person name="Djahanschiri B."/>
            <person name="Grundmann F."/>
            <person name="Kronenwerth M."/>
            <person name="Shi Y.M."/>
            <person name="Simonyi S."/>
            <person name="Grun P."/>
            <person name="Shapiro-Ilan D."/>
            <person name="Pidot S.J."/>
            <person name="Stinear T.P."/>
            <person name="Ebersberger I."/>
            <person name="Bode H.B."/>
        </authorList>
    </citation>
    <scope>NUCLEOTIDE SEQUENCE [LARGE SCALE GENOMIC DNA]</scope>
    <source>
        <strain evidence="7 8">DSM 17904</strain>
    </source>
</reference>
<keyword evidence="8" id="KW-1185">Reference proteome</keyword>
<dbReference type="FunFam" id="3.40.640.10:FF:000033">
    <property type="entry name" value="Aspartate aminotransferase"/>
    <property type="match status" value="1"/>
</dbReference>
<comment type="cofactor">
    <cofactor evidence="1">
        <name>pyridoxal 5'-phosphate</name>
        <dbReference type="ChEBI" id="CHEBI:597326"/>
    </cofactor>
</comment>
<dbReference type="InterPro" id="IPR015421">
    <property type="entry name" value="PyrdxlP-dep_Trfase_major"/>
</dbReference>
<dbReference type="InterPro" id="IPR015422">
    <property type="entry name" value="PyrdxlP-dep_Trfase_small"/>
</dbReference>